<accession>A0A8I2YY86</accession>
<keyword evidence="1" id="KW-0677">Repeat</keyword>
<evidence type="ECO:0000256" key="1">
    <source>
        <dbReference type="ARBA" id="ARBA00022737"/>
    </source>
</evidence>
<comment type="caution">
    <text evidence="7">The sequence shown here is derived from an EMBL/GenBank/DDBJ whole genome shotgun (WGS) entry which is preliminary data.</text>
</comment>
<dbReference type="InterPro" id="IPR002110">
    <property type="entry name" value="Ankyrin_rpt"/>
</dbReference>
<dbReference type="Gene3D" id="3.10.260.10">
    <property type="entry name" value="Transcription regulator HTH, APSES-type DNA-binding domain"/>
    <property type="match status" value="1"/>
</dbReference>
<keyword evidence="4" id="KW-0175">Coiled coil</keyword>
<dbReference type="OrthoDB" id="6718656at2759"/>
<dbReference type="PROSITE" id="PS50088">
    <property type="entry name" value="ANK_REPEAT"/>
    <property type="match status" value="2"/>
</dbReference>
<dbReference type="GO" id="GO:0003677">
    <property type="term" value="F:DNA binding"/>
    <property type="evidence" value="ECO:0007669"/>
    <property type="project" value="InterPro"/>
</dbReference>
<keyword evidence="2 3" id="KW-0040">ANK repeat</keyword>
<dbReference type="AlphaFoldDB" id="A0A8I2YY86"/>
<feature type="region of interest" description="Disordered" evidence="5">
    <location>
        <begin position="217"/>
        <end position="351"/>
    </location>
</feature>
<dbReference type="InterPro" id="IPR018004">
    <property type="entry name" value="KilA/APSES_HTH"/>
</dbReference>
<feature type="compositionally biased region" description="Low complexity" evidence="5">
    <location>
        <begin position="293"/>
        <end position="309"/>
    </location>
</feature>
<sequence>MSATLSRARIAAPTARSRVASPEVQLELVFMHPVQPPPVKIYNAVYSSVQVYECMVRGIAVMRRRGDSYVNATQILKVAGIEKGRRTKILEKEILPGKHEIVQGGYGKYQGTWIPLDRGRDVAAQYGVAPLLAPLFDFTPSSTSLTSLPTANTAPSPRPISAASSFSAPAYHQSVLPSTSMMPGSALRLLNQGRAQGLFTPSTSALAPSRSAIFPSSAYQSATSPSAPSSTPPPIQQSLKRARSDSEVVSAIQSLSHPQYASQPLLDAPADIGPSPIQDDGPPSSKRPRKESSSQPEPSQSSAPSSQPQHATSVNDVPSPRPARSPHPPSINGNSINGVDTDTLPLRFSTKPPLLRDPSIFRDARRAQLVAAICRQDDPGPVFDLLRELTSDPSLPLDVDAILDDKGHTALHLAASLGRRNIVEQLIIAGADIHRGNFARETPLIRASIDTHNSDQQSFNVVVQALHQSIRTLDTSKKSVLHHIMYLAGIQGRAVCARYYLDQIFMWIAQNQGGDFRSIVDLQDEHGDTALNIAARVGNRSLVRTLLDVGANRILPNKLGLRPGDFGVEVEVGPAVNDACTGAQFVSQELSGGPRAEDLLASLRTGPSAPVQKSQDIIAGTFAFFPAVMFGAHPSVDMTTMIQNISAEFSAEVKTKQDALDVTQAHLRAATRELSEQRKQIQLWQSRCAELDQVHQRIRNLEKAIAEEEDFDWTGRTDLSGRDGRETGGPAFQWRGPSSTIVGVAGSMDISFSVETDPPIPTTDSIASLIRLRRLNMWQLRMEELMEARLKSLQGASAEKEYQCKKIVALCTGIPVDKVEDMLENLVIAMESEAHVVDIARVSGFMQKVRQWTDYDPSPLNPNFVTDSIPSL</sequence>
<name>A0A8I2YY86_9AGAM</name>
<evidence type="ECO:0000256" key="5">
    <source>
        <dbReference type="SAM" id="MobiDB-lite"/>
    </source>
</evidence>
<proteinExistence type="predicted"/>
<feature type="compositionally biased region" description="Polar residues" evidence="5">
    <location>
        <begin position="251"/>
        <end position="262"/>
    </location>
</feature>
<dbReference type="GO" id="GO:0030907">
    <property type="term" value="C:MBF transcription complex"/>
    <property type="evidence" value="ECO:0007669"/>
    <property type="project" value="TreeGrafter"/>
</dbReference>
<evidence type="ECO:0000256" key="4">
    <source>
        <dbReference type="SAM" id="Coils"/>
    </source>
</evidence>
<dbReference type="PANTHER" id="PTHR43828">
    <property type="entry name" value="ASPARAGINASE"/>
    <property type="match status" value="1"/>
</dbReference>
<keyword evidence="8" id="KW-1185">Reference proteome</keyword>
<feature type="repeat" description="ANK" evidence="3">
    <location>
        <begin position="406"/>
        <end position="438"/>
    </location>
</feature>
<dbReference type="SUPFAM" id="SSF54616">
    <property type="entry name" value="DNA-binding domain of Mlu1-box binding protein MBP1"/>
    <property type="match status" value="1"/>
</dbReference>
<feature type="compositionally biased region" description="Pro residues" evidence="5">
    <location>
        <begin position="319"/>
        <end position="329"/>
    </location>
</feature>
<reference evidence="7" key="1">
    <citation type="submission" date="2021-03" db="EMBL/GenBank/DDBJ databases">
        <title>Evolutionary innovations through gain and loss of genes in the ectomycorrhizal Boletales.</title>
        <authorList>
            <person name="Wu G."/>
            <person name="Miyauchi S."/>
            <person name="Morin E."/>
            <person name="Yang Z.-L."/>
            <person name="Xu J."/>
            <person name="Martin F.M."/>
        </authorList>
    </citation>
    <scope>NUCLEOTIDE SEQUENCE</scope>
    <source>
        <strain evidence="7">BR01</strain>
    </source>
</reference>
<dbReference type="GO" id="GO:0033309">
    <property type="term" value="C:SBF transcription complex"/>
    <property type="evidence" value="ECO:0007669"/>
    <property type="project" value="TreeGrafter"/>
</dbReference>
<dbReference type="Proteomes" id="UP000683000">
    <property type="component" value="Unassembled WGS sequence"/>
</dbReference>
<dbReference type="EMBL" id="JAGFBS010000001">
    <property type="protein sequence ID" value="KAG6381684.1"/>
    <property type="molecule type" value="Genomic_DNA"/>
</dbReference>
<dbReference type="SUPFAM" id="SSF48403">
    <property type="entry name" value="Ankyrin repeat"/>
    <property type="match status" value="1"/>
</dbReference>
<feature type="repeat" description="ANK" evidence="3">
    <location>
        <begin position="526"/>
        <end position="558"/>
    </location>
</feature>
<feature type="compositionally biased region" description="Polar residues" evidence="5">
    <location>
        <begin position="331"/>
        <end position="340"/>
    </location>
</feature>
<evidence type="ECO:0000256" key="2">
    <source>
        <dbReference type="ARBA" id="ARBA00023043"/>
    </source>
</evidence>
<dbReference type="InterPro" id="IPR036770">
    <property type="entry name" value="Ankyrin_rpt-contain_sf"/>
</dbReference>
<organism evidence="7 8">
    <name type="scientific">Boletus reticuloceps</name>
    <dbReference type="NCBI Taxonomy" id="495285"/>
    <lineage>
        <taxon>Eukaryota</taxon>
        <taxon>Fungi</taxon>
        <taxon>Dikarya</taxon>
        <taxon>Basidiomycota</taxon>
        <taxon>Agaricomycotina</taxon>
        <taxon>Agaricomycetes</taxon>
        <taxon>Agaricomycetidae</taxon>
        <taxon>Boletales</taxon>
        <taxon>Boletineae</taxon>
        <taxon>Boletaceae</taxon>
        <taxon>Boletoideae</taxon>
        <taxon>Boletus</taxon>
    </lineage>
</organism>
<dbReference type="SMART" id="SM01252">
    <property type="entry name" value="KilA-N"/>
    <property type="match status" value="1"/>
</dbReference>
<dbReference type="FunFam" id="3.10.260.10:FF:000001">
    <property type="entry name" value="APSES transcription factor (MbpA)"/>
    <property type="match status" value="1"/>
</dbReference>
<protein>
    <submittedName>
        <fullName evidence="7">Apses-domain-containing protein</fullName>
    </submittedName>
</protein>
<dbReference type="PROSITE" id="PS50297">
    <property type="entry name" value="ANK_REP_REGION"/>
    <property type="match status" value="2"/>
</dbReference>
<gene>
    <name evidence="7" type="ORF">JVT61DRAFT_285</name>
</gene>
<dbReference type="Gene3D" id="1.25.40.20">
    <property type="entry name" value="Ankyrin repeat-containing domain"/>
    <property type="match status" value="1"/>
</dbReference>
<dbReference type="Pfam" id="PF04383">
    <property type="entry name" value="KilA-N"/>
    <property type="match status" value="1"/>
</dbReference>
<dbReference type="GO" id="GO:0001228">
    <property type="term" value="F:DNA-binding transcription activator activity, RNA polymerase II-specific"/>
    <property type="evidence" value="ECO:0007669"/>
    <property type="project" value="UniProtKB-ARBA"/>
</dbReference>
<evidence type="ECO:0000259" key="6">
    <source>
        <dbReference type="PROSITE" id="PS51299"/>
    </source>
</evidence>
<dbReference type="Pfam" id="PF00023">
    <property type="entry name" value="Ank"/>
    <property type="match status" value="2"/>
</dbReference>
<dbReference type="PROSITE" id="PS51299">
    <property type="entry name" value="HTH_APSES"/>
    <property type="match status" value="1"/>
</dbReference>
<evidence type="ECO:0000256" key="3">
    <source>
        <dbReference type="PROSITE-ProRule" id="PRU00023"/>
    </source>
</evidence>
<feature type="compositionally biased region" description="Low complexity" evidence="5">
    <location>
        <begin position="217"/>
        <end position="229"/>
    </location>
</feature>
<dbReference type="InterPro" id="IPR003163">
    <property type="entry name" value="Tscrpt_reg_HTH_APSES-type"/>
</dbReference>
<feature type="domain" description="HTH APSES-type" evidence="6">
    <location>
        <begin position="41"/>
        <end position="149"/>
    </location>
</feature>
<dbReference type="InterPro" id="IPR036887">
    <property type="entry name" value="HTH_APSES_sf"/>
</dbReference>
<feature type="coiled-coil region" evidence="4">
    <location>
        <begin position="660"/>
        <end position="711"/>
    </location>
</feature>
<dbReference type="SMART" id="SM00248">
    <property type="entry name" value="ANK"/>
    <property type="match status" value="2"/>
</dbReference>
<dbReference type="InterPro" id="IPR051642">
    <property type="entry name" value="SWI6-like"/>
</dbReference>
<dbReference type="PANTHER" id="PTHR43828:SF3">
    <property type="entry name" value="CHROMO DOMAIN-CONTAINING PROTEIN"/>
    <property type="match status" value="1"/>
</dbReference>
<evidence type="ECO:0000313" key="8">
    <source>
        <dbReference type="Proteomes" id="UP000683000"/>
    </source>
</evidence>
<evidence type="ECO:0000313" key="7">
    <source>
        <dbReference type="EMBL" id="KAG6381684.1"/>
    </source>
</evidence>